<comment type="cofactor">
    <cofactor evidence="2">
        <name>FAD</name>
        <dbReference type="ChEBI" id="CHEBI:57692"/>
    </cofactor>
</comment>
<evidence type="ECO:0000256" key="10">
    <source>
        <dbReference type="ARBA" id="ARBA00049724"/>
    </source>
</evidence>
<gene>
    <name evidence="12" type="ORF">MBCUT_14370</name>
</gene>
<dbReference type="Gene3D" id="3.10.450.750">
    <property type="match status" value="1"/>
</dbReference>
<comment type="similarity">
    <text evidence="8">Belongs to the FrhB family.</text>
</comment>
<dbReference type="GO" id="GO:0043794">
    <property type="term" value="F:formate dehydrogenase (coenzyme F420) activity"/>
    <property type="evidence" value="ECO:0007669"/>
    <property type="project" value="UniProtKB-EC"/>
</dbReference>
<sequence length="401" mass="43900">MSVKVNDMCYMWSADDNLADKGEYGGAVTTLMKYILENGIVDAVLAVEKGADLYDAVPILINDPNDIEKSAGSLHCGTLNISKVVEKYLDGLKDIKIAVTCKPCDAMTLRELIKKGRVQEDNLLMIGVNCGGTMPPVQTRMMIEQVYEMDPDEVVKEEIAKGKLIIETENDEKEIPIDTLEEDGLGRRPNCQRCEVNIPQMADMALGNWGVIGPLAGKATFVEVFSAKGADILDKAISAGVVKTQEPVPKGIEIREKINQSMVNLANKAKDAAYGDLEGDILAIFNEFSDEFSRCMKCFGCREACPICYCPDCILESGPDWITKGLIPAAPLFHLGRAVHMADSCTNCGQCEDVCPSEIPVAQFWDAINNRIKAIYGYVHGIEDNSVLSPLSEYPDKGLRD</sequence>
<evidence type="ECO:0000256" key="2">
    <source>
        <dbReference type="ARBA" id="ARBA00001974"/>
    </source>
</evidence>
<dbReference type="OrthoDB" id="35334at2157"/>
<dbReference type="InterPro" id="IPR017896">
    <property type="entry name" value="4Fe4S_Fe-S-bd"/>
</dbReference>
<feature type="domain" description="4Fe-4S ferredoxin-type" evidence="11">
    <location>
        <begin position="336"/>
        <end position="365"/>
    </location>
</feature>
<keyword evidence="13" id="KW-1185">Reference proteome</keyword>
<comment type="cofactor">
    <cofactor evidence="1">
        <name>Zn(2+)</name>
        <dbReference type="ChEBI" id="CHEBI:29105"/>
    </cofactor>
</comment>
<dbReference type="GO" id="GO:0046872">
    <property type="term" value="F:metal ion binding"/>
    <property type="evidence" value="ECO:0007669"/>
    <property type="project" value="UniProtKB-KW"/>
</dbReference>
<evidence type="ECO:0000256" key="4">
    <source>
        <dbReference type="ARBA" id="ARBA00022833"/>
    </source>
</evidence>
<dbReference type="RefSeq" id="WP_067260007.1">
    <property type="nucleotide sequence ID" value="NZ_LWMW01000116.1"/>
</dbReference>
<dbReference type="SUPFAM" id="SSF46548">
    <property type="entry name" value="alpha-helical ferredoxin"/>
    <property type="match status" value="1"/>
</dbReference>
<dbReference type="InterPro" id="IPR009051">
    <property type="entry name" value="Helical_ferredxn"/>
</dbReference>
<dbReference type="GO" id="GO:0052592">
    <property type="term" value="F:oxidoreductase activity, acting on CH or CH2 groups, with an iron-sulfur protein as acceptor"/>
    <property type="evidence" value="ECO:0007669"/>
    <property type="project" value="TreeGrafter"/>
</dbReference>
<dbReference type="InterPro" id="IPR045220">
    <property type="entry name" value="FRHB/FDHB/HCAR-like"/>
</dbReference>
<dbReference type="Pfam" id="PF04432">
    <property type="entry name" value="FrhB_FdhB_C"/>
    <property type="match status" value="1"/>
</dbReference>
<keyword evidence="6" id="KW-0408">Iron</keyword>
<organism evidence="12 13">
    <name type="scientific">Methanobrevibacter cuticularis</name>
    <dbReference type="NCBI Taxonomy" id="47311"/>
    <lineage>
        <taxon>Archaea</taxon>
        <taxon>Methanobacteriati</taxon>
        <taxon>Methanobacteriota</taxon>
        <taxon>Methanomada group</taxon>
        <taxon>Methanobacteria</taxon>
        <taxon>Methanobacteriales</taxon>
        <taxon>Methanobacteriaceae</taxon>
        <taxon>Methanobrevibacter</taxon>
    </lineage>
</organism>
<comment type="catalytic activity">
    <reaction evidence="9">
        <text>oxidized coenzyme F420-(gamma-L-Glu)(n) + formate + 2 H(+) = reduced coenzyme F420-(gamma-L-Glu)(n) + CO2</text>
        <dbReference type="Rhea" id="RHEA:42764"/>
        <dbReference type="Rhea" id="RHEA-COMP:12939"/>
        <dbReference type="Rhea" id="RHEA-COMP:14378"/>
        <dbReference type="ChEBI" id="CHEBI:15378"/>
        <dbReference type="ChEBI" id="CHEBI:15740"/>
        <dbReference type="ChEBI" id="CHEBI:16526"/>
        <dbReference type="ChEBI" id="CHEBI:133980"/>
        <dbReference type="ChEBI" id="CHEBI:139511"/>
        <dbReference type="EC" id="1.17.98.3"/>
    </reaction>
</comment>
<keyword evidence="7" id="KW-0411">Iron-sulfur</keyword>
<dbReference type="InterPro" id="IPR007516">
    <property type="entry name" value="Co_F420_Hydgase/DH_bsu_N"/>
</dbReference>
<evidence type="ECO:0000256" key="8">
    <source>
        <dbReference type="ARBA" id="ARBA00038369"/>
    </source>
</evidence>
<dbReference type="Gene3D" id="1.10.1060.10">
    <property type="entry name" value="Alpha-helical ferredoxin"/>
    <property type="match status" value="1"/>
</dbReference>
<reference evidence="12 13" key="1">
    <citation type="submission" date="2016-04" db="EMBL/GenBank/DDBJ databases">
        <title>Genome sequence of Methanobrevibacter cuticularis DSM 11139.</title>
        <authorList>
            <person name="Poehlein A."/>
            <person name="Seedorf H."/>
            <person name="Daniel R."/>
        </authorList>
    </citation>
    <scope>NUCLEOTIDE SEQUENCE [LARGE SCALE GENOMIC DNA]</scope>
    <source>
        <strain evidence="12 13">DSM 11139</strain>
    </source>
</reference>
<dbReference type="EC" id="1.17.98.3" evidence="10"/>
<dbReference type="PATRIC" id="fig|47311.3.peg.1569"/>
<dbReference type="PROSITE" id="PS51379">
    <property type="entry name" value="4FE4S_FER_2"/>
    <property type="match status" value="1"/>
</dbReference>
<dbReference type="Pfam" id="PF00037">
    <property type="entry name" value="Fer4"/>
    <property type="match status" value="1"/>
</dbReference>
<protein>
    <recommendedName>
        <fullName evidence="10">formate dehydrogenase (coenzyme F420)</fullName>
        <ecNumber evidence="10">1.17.98.3</ecNumber>
    </recommendedName>
</protein>
<name>A0A166DF33_9EURY</name>
<dbReference type="InterPro" id="IPR017900">
    <property type="entry name" value="4Fe4S_Fe_S_CS"/>
</dbReference>
<dbReference type="PANTHER" id="PTHR31332:SF6">
    <property type="entry name" value="FORMATE DEHYDROGENASE SUBUNIT BETA"/>
    <property type="match status" value="1"/>
</dbReference>
<evidence type="ECO:0000313" key="12">
    <source>
        <dbReference type="EMBL" id="KZX15529.1"/>
    </source>
</evidence>
<dbReference type="AlphaFoldDB" id="A0A166DF33"/>
<dbReference type="GO" id="GO:0051536">
    <property type="term" value="F:iron-sulfur cluster binding"/>
    <property type="evidence" value="ECO:0007669"/>
    <property type="project" value="UniProtKB-KW"/>
</dbReference>
<dbReference type="InterPro" id="IPR007525">
    <property type="entry name" value="FrhB_FdhB_C"/>
</dbReference>
<evidence type="ECO:0000313" key="13">
    <source>
        <dbReference type="Proteomes" id="UP000077275"/>
    </source>
</evidence>
<dbReference type="EMBL" id="LWMW01000116">
    <property type="protein sequence ID" value="KZX15529.1"/>
    <property type="molecule type" value="Genomic_DNA"/>
</dbReference>
<evidence type="ECO:0000256" key="5">
    <source>
        <dbReference type="ARBA" id="ARBA00023002"/>
    </source>
</evidence>
<dbReference type="Proteomes" id="UP000077275">
    <property type="component" value="Unassembled WGS sequence"/>
</dbReference>
<accession>A0A166DF33</accession>
<evidence type="ECO:0000256" key="3">
    <source>
        <dbReference type="ARBA" id="ARBA00022723"/>
    </source>
</evidence>
<comment type="caution">
    <text evidence="12">The sequence shown here is derived from an EMBL/GenBank/DDBJ whole genome shotgun (WGS) entry which is preliminary data.</text>
</comment>
<dbReference type="STRING" id="47311.MBCUT_14370"/>
<keyword evidence="4" id="KW-0862">Zinc</keyword>
<dbReference type="Pfam" id="PF04422">
    <property type="entry name" value="FrhB_FdhB_N"/>
    <property type="match status" value="1"/>
</dbReference>
<evidence type="ECO:0000256" key="6">
    <source>
        <dbReference type="ARBA" id="ARBA00023004"/>
    </source>
</evidence>
<dbReference type="PANTHER" id="PTHR31332">
    <property type="entry name" value="7-HYDROXYMETHYL CHLOROPHYLL A REDUCTASE, CHLOROPLASTIC"/>
    <property type="match status" value="1"/>
</dbReference>
<keyword evidence="3" id="KW-0479">Metal-binding</keyword>
<evidence type="ECO:0000256" key="1">
    <source>
        <dbReference type="ARBA" id="ARBA00001947"/>
    </source>
</evidence>
<keyword evidence="5" id="KW-0560">Oxidoreductase</keyword>
<evidence type="ECO:0000259" key="11">
    <source>
        <dbReference type="PROSITE" id="PS51379"/>
    </source>
</evidence>
<evidence type="ECO:0000256" key="7">
    <source>
        <dbReference type="ARBA" id="ARBA00023014"/>
    </source>
</evidence>
<evidence type="ECO:0000256" key="9">
    <source>
        <dbReference type="ARBA" id="ARBA00047971"/>
    </source>
</evidence>
<dbReference type="PROSITE" id="PS00198">
    <property type="entry name" value="4FE4S_FER_1"/>
    <property type="match status" value="1"/>
</dbReference>
<proteinExistence type="inferred from homology"/>